<gene>
    <name evidence="3" type="ORF">GF068_29955</name>
</gene>
<feature type="chain" id="PRO_5026928463" evidence="2">
    <location>
        <begin position="33"/>
        <end position="147"/>
    </location>
</feature>
<sequence length="147" mass="15389">MPAKEGYNAPMPRPLALAAALLALLAPAAALADPGCSHMFANGPCAVMSLVAVAFLALPIGVVGLLSLAGMRAFHVIGDHRRFPLALVMNLPIAFVTVLVFMVAAEAGGIYHPRNDRWSGVVSFGVPMLIQIGYVALVARAFRRAKA</sequence>
<organism evidence="3 4">
    <name type="scientific">Polyangium spumosum</name>
    <dbReference type="NCBI Taxonomy" id="889282"/>
    <lineage>
        <taxon>Bacteria</taxon>
        <taxon>Pseudomonadati</taxon>
        <taxon>Myxococcota</taxon>
        <taxon>Polyangia</taxon>
        <taxon>Polyangiales</taxon>
        <taxon>Polyangiaceae</taxon>
        <taxon>Polyangium</taxon>
    </lineage>
</organism>
<dbReference type="Proteomes" id="UP000440224">
    <property type="component" value="Unassembled WGS sequence"/>
</dbReference>
<accession>A0A6N7Q1K0</accession>
<evidence type="ECO:0000256" key="2">
    <source>
        <dbReference type="SAM" id="SignalP"/>
    </source>
</evidence>
<reference evidence="3 4" key="1">
    <citation type="submission" date="2019-10" db="EMBL/GenBank/DDBJ databases">
        <title>A soil myxobacterium in the family Polyangiaceae.</title>
        <authorList>
            <person name="Li Y."/>
            <person name="Wang J."/>
        </authorList>
    </citation>
    <scope>NUCLEOTIDE SEQUENCE [LARGE SCALE GENOMIC DNA]</scope>
    <source>
        <strain evidence="3 4">DSM 14734</strain>
    </source>
</reference>
<feature type="signal peptide" evidence="2">
    <location>
        <begin position="1"/>
        <end position="32"/>
    </location>
</feature>
<keyword evidence="4" id="KW-1185">Reference proteome</keyword>
<feature type="transmembrane region" description="Helical" evidence="1">
    <location>
        <begin position="48"/>
        <end position="71"/>
    </location>
</feature>
<dbReference type="RefSeq" id="WP_153822917.1">
    <property type="nucleotide sequence ID" value="NZ_WJIE01000010.1"/>
</dbReference>
<feature type="transmembrane region" description="Helical" evidence="1">
    <location>
        <begin position="83"/>
        <end position="104"/>
    </location>
</feature>
<protein>
    <submittedName>
        <fullName evidence="3">Uncharacterized protein</fullName>
    </submittedName>
</protein>
<comment type="caution">
    <text evidence="3">The sequence shown here is derived from an EMBL/GenBank/DDBJ whole genome shotgun (WGS) entry which is preliminary data.</text>
</comment>
<proteinExistence type="predicted"/>
<evidence type="ECO:0000313" key="4">
    <source>
        <dbReference type="Proteomes" id="UP000440224"/>
    </source>
</evidence>
<dbReference type="EMBL" id="WJIE01000010">
    <property type="protein sequence ID" value="MRG96114.1"/>
    <property type="molecule type" value="Genomic_DNA"/>
</dbReference>
<keyword evidence="1" id="KW-0472">Membrane</keyword>
<keyword evidence="1" id="KW-0812">Transmembrane</keyword>
<dbReference type="AlphaFoldDB" id="A0A6N7Q1K0"/>
<evidence type="ECO:0000256" key="1">
    <source>
        <dbReference type="SAM" id="Phobius"/>
    </source>
</evidence>
<feature type="transmembrane region" description="Helical" evidence="1">
    <location>
        <begin position="124"/>
        <end position="142"/>
    </location>
</feature>
<evidence type="ECO:0000313" key="3">
    <source>
        <dbReference type="EMBL" id="MRG96114.1"/>
    </source>
</evidence>
<keyword evidence="2" id="KW-0732">Signal</keyword>
<keyword evidence="1" id="KW-1133">Transmembrane helix</keyword>
<name>A0A6N7Q1K0_9BACT</name>